<dbReference type="InParanoid" id="A0A6J0C7K0"/>
<proteinExistence type="predicted"/>
<reference evidence="2" key="1">
    <citation type="submission" date="2025-08" db="UniProtKB">
        <authorList>
            <consortium name="RefSeq"/>
        </authorList>
    </citation>
    <scope>IDENTIFICATION</scope>
    <source>
        <tissue evidence="2">Thorax and Abdomen</tissue>
    </source>
</reference>
<evidence type="ECO:0000313" key="2">
    <source>
        <dbReference type="RefSeq" id="XP_015522608.1"/>
    </source>
</evidence>
<organism evidence="2">
    <name type="scientific">Neodiprion lecontei</name>
    <name type="common">Redheaded pine sawfly</name>
    <dbReference type="NCBI Taxonomy" id="441921"/>
    <lineage>
        <taxon>Eukaryota</taxon>
        <taxon>Metazoa</taxon>
        <taxon>Ecdysozoa</taxon>
        <taxon>Arthropoda</taxon>
        <taxon>Hexapoda</taxon>
        <taxon>Insecta</taxon>
        <taxon>Pterygota</taxon>
        <taxon>Neoptera</taxon>
        <taxon>Endopterygota</taxon>
        <taxon>Hymenoptera</taxon>
        <taxon>Tenthredinoidea</taxon>
        <taxon>Diprionidae</taxon>
        <taxon>Diprioninae</taxon>
        <taxon>Neodiprion</taxon>
    </lineage>
</organism>
<gene>
    <name evidence="2" type="primary">LOC107226339</name>
</gene>
<dbReference type="Proteomes" id="UP000829291">
    <property type="component" value="Chromosome 1"/>
</dbReference>
<dbReference type="OrthoDB" id="7687098at2759"/>
<protein>
    <submittedName>
        <fullName evidence="2">Uncharacterized protein LOC107226339 isoform X1</fullName>
    </submittedName>
</protein>
<dbReference type="RefSeq" id="XP_015522608.1">
    <property type="nucleotide sequence ID" value="XM_015667122.2"/>
</dbReference>
<dbReference type="KEGG" id="nlo:107226339"/>
<keyword evidence="1" id="KW-1185">Reference proteome</keyword>
<evidence type="ECO:0000313" key="1">
    <source>
        <dbReference type="Proteomes" id="UP000829291"/>
    </source>
</evidence>
<dbReference type="AlphaFoldDB" id="A0A6J0C7K0"/>
<accession>A0A6J0C7K0</accession>
<dbReference type="GeneID" id="107226339"/>
<sequence>MTENCFTKLLKHGQKFDEGVKKLTETWRYPQRILGGYGADLKAAEASLKILKDDLSQFQKNINNDAELRKSYMSEMETFLEESQHVYEDIVQSCNDMETVLSEYGYENPQDESVEQSESDSVVDTSLIPSDVTDDLLEVEFTPNMTWRQKPKMMGMP</sequence>
<name>A0A6J0C7K0_NEOLC</name>